<dbReference type="InterPro" id="IPR002123">
    <property type="entry name" value="Plipid/glycerol_acylTrfase"/>
</dbReference>
<gene>
    <name evidence="3" type="ORF">EJ419_06360</name>
</gene>
<feature type="compositionally biased region" description="Basic and acidic residues" evidence="1">
    <location>
        <begin position="306"/>
        <end position="316"/>
    </location>
</feature>
<dbReference type="CDD" id="cd07989">
    <property type="entry name" value="LPLAT_AGPAT-like"/>
    <property type="match status" value="1"/>
</dbReference>
<keyword evidence="4" id="KW-1185">Reference proteome</keyword>
<feature type="region of interest" description="Disordered" evidence="1">
    <location>
        <begin position="288"/>
        <end position="324"/>
    </location>
</feature>
<dbReference type="Pfam" id="PF01553">
    <property type="entry name" value="Acyltransferase"/>
    <property type="match status" value="1"/>
</dbReference>
<keyword evidence="3" id="KW-0808">Transferase</keyword>
<dbReference type="GO" id="GO:0016746">
    <property type="term" value="F:acyltransferase activity"/>
    <property type="evidence" value="ECO:0007669"/>
    <property type="project" value="UniProtKB-KW"/>
</dbReference>
<feature type="domain" description="Phospholipid/glycerol acyltransferase" evidence="2">
    <location>
        <begin position="97"/>
        <end position="220"/>
    </location>
</feature>
<reference evidence="3 4" key="1">
    <citation type="submission" date="2018-12" db="EMBL/GenBank/DDBJ databases">
        <title>Alloscrdovia theropitheci sp. nov: a novel taxon from the feces of the bleeding-herat monkey (Theropithecus geleda).</title>
        <authorList>
            <person name="Modesto M."/>
        </authorList>
    </citation>
    <scope>NUCLEOTIDE SEQUENCE [LARGE SCALE GENOMIC DNA]</scope>
    <source>
        <strain evidence="3 4">GLDI4/2</strain>
    </source>
</reference>
<dbReference type="OrthoDB" id="2040407at2"/>
<accession>A0A4R0QWZ3</accession>
<dbReference type="EMBL" id="RXLP01000025">
    <property type="protein sequence ID" value="TCD53871.1"/>
    <property type="molecule type" value="Genomic_DNA"/>
</dbReference>
<dbReference type="SUPFAM" id="SSF69593">
    <property type="entry name" value="Glycerol-3-phosphate (1)-acyltransferase"/>
    <property type="match status" value="1"/>
</dbReference>
<keyword evidence="3" id="KW-0012">Acyltransferase</keyword>
<dbReference type="AlphaFoldDB" id="A0A4R0QWZ3"/>
<dbReference type="Proteomes" id="UP000291289">
    <property type="component" value="Unassembled WGS sequence"/>
</dbReference>
<proteinExistence type="predicted"/>
<comment type="caution">
    <text evidence="3">The sequence shown here is derived from an EMBL/GenBank/DDBJ whole genome shotgun (WGS) entry which is preliminary data.</text>
</comment>
<dbReference type="SMART" id="SM00563">
    <property type="entry name" value="PlsC"/>
    <property type="match status" value="1"/>
</dbReference>
<sequence>MYSRHMFIGGIKRPVIANIEKAHNDGRFNDRVEIHDPVIHKEDRTQLTLNHLRYVRTFRYRINNRVARSLYNIFGWWNNRTTQFVGLENARKVKTGAIITSNHFNPLENLTVLQGMRRAGHLRNYVVSEDSNFLMQGFIGFMMKNIDTVPITKSHDYLSHQFPAIIRQILAHKRFILIYPEEQMWFNYRRPRPNKHGAFDYAAEFGVPIIPCFTEIIDTGKPDKETTEFNKVRYVLHILDPIYPDPSLSVAQNSEMMRQKDYEQKVACYESVYGKSIDAPFSLDDIAGWTAGDPSIEPQDSNAEDSNDKDSNDKVDNLANPFAA</sequence>
<evidence type="ECO:0000313" key="3">
    <source>
        <dbReference type="EMBL" id="TCD53871.1"/>
    </source>
</evidence>
<evidence type="ECO:0000259" key="2">
    <source>
        <dbReference type="SMART" id="SM00563"/>
    </source>
</evidence>
<evidence type="ECO:0000313" key="4">
    <source>
        <dbReference type="Proteomes" id="UP000291289"/>
    </source>
</evidence>
<protein>
    <submittedName>
        <fullName evidence="3">1-acyl-sn-glycerol-3-phosphate acyltransferase</fullName>
    </submittedName>
</protein>
<name>A0A4R0QWZ3_9BIFI</name>
<organism evidence="3 4">
    <name type="scientific">Alloscardovia theropitheci</name>
    <dbReference type="NCBI Taxonomy" id="2496842"/>
    <lineage>
        <taxon>Bacteria</taxon>
        <taxon>Bacillati</taxon>
        <taxon>Actinomycetota</taxon>
        <taxon>Actinomycetes</taxon>
        <taxon>Bifidobacteriales</taxon>
        <taxon>Bifidobacteriaceae</taxon>
        <taxon>Alloscardovia</taxon>
    </lineage>
</organism>
<evidence type="ECO:0000256" key="1">
    <source>
        <dbReference type="SAM" id="MobiDB-lite"/>
    </source>
</evidence>